<comment type="caution">
    <text evidence="2">The sequence shown here is derived from an EMBL/GenBank/DDBJ whole genome shotgun (WGS) entry which is preliminary data.</text>
</comment>
<dbReference type="RefSeq" id="WP_192765065.1">
    <property type="nucleotide sequence ID" value="NZ_JADBEB010000001.1"/>
</dbReference>
<evidence type="ECO:0000256" key="1">
    <source>
        <dbReference type="SAM" id="SignalP"/>
    </source>
</evidence>
<proteinExistence type="predicted"/>
<feature type="chain" id="PRO_5037196733" evidence="1">
    <location>
        <begin position="38"/>
        <end position="200"/>
    </location>
</feature>
<keyword evidence="1" id="KW-0732">Signal</keyword>
<protein>
    <submittedName>
        <fullName evidence="2">Outer membrane protein assembly factor BamB</fullName>
    </submittedName>
</protein>
<feature type="signal peptide" evidence="1">
    <location>
        <begin position="1"/>
        <end position="37"/>
    </location>
</feature>
<reference evidence="2" key="1">
    <citation type="submission" date="2020-10" db="EMBL/GenBank/DDBJ databases">
        <title>Sequencing the genomes of 1000 actinobacteria strains.</title>
        <authorList>
            <person name="Klenk H.-P."/>
        </authorList>
    </citation>
    <scope>NUCLEOTIDE SEQUENCE</scope>
    <source>
        <strain evidence="2">DSM 46832</strain>
    </source>
</reference>
<accession>A0A927R2P8</accession>
<gene>
    <name evidence="2" type="ORF">H4W31_000392</name>
</gene>
<dbReference type="AlphaFoldDB" id="A0A927R2P8"/>
<dbReference type="Proteomes" id="UP000649753">
    <property type="component" value="Unassembled WGS sequence"/>
</dbReference>
<evidence type="ECO:0000313" key="3">
    <source>
        <dbReference type="Proteomes" id="UP000649753"/>
    </source>
</evidence>
<evidence type="ECO:0000313" key="2">
    <source>
        <dbReference type="EMBL" id="MBE1484754.1"/>
    </source>
</evidence>
<organism evidence="2 3">
    <name type="scientific">Plantactinospora soyae</name>
    <dbReference type="NCBI Taxonomy" id="1544732"/>
    <lineage>
        <taxon>Bacteria</taxon>
        <taxon>Bacillati</taxon>
        <taxon>Actinomycetota</taxon>
        <taxon>Actinomycetes</taxon>
        <taxon>Micromonosporales</taxon>
        <taxon>Micromonosporaceae</taxon>
        <taxon>Plantactinospora</taxon>
    </lineage>
</organism>
<dbReference type="InterPro" id="IPR006311">
    <property type="entry name" value="TAT_signal"/>
</dbReference>
<keyword evidence="3" id="KW-1185">Reference proteome</keyword>
<sequence length="200" mass="20852">MANTMDRRRLLSTAVLGGAGIAGATALGSLAPEAAFAAEPVKVVPGQPDPNFAEGRVTTINGSVVLLAGSDGALHRIQVTNGTSIWKFQPTTFDRLEKGDGMYVRGVRLPDGTLAADSLWANIVNLTAHIASVGRNVLHLDHHGRRLIGHVVPGTTAAVYNGTPAISDVSLLRVGGHVQIIGAWHPDTNEISIATVYAAN</sequence>
<name>A0A927R2P8_9ACTN</name>
<dbReference type="PROSITE" id="PS51318">
    <property type="entry name" value="TAT"/>
    <property type="match status" value="1"/>
</dbReference>
<dbReference type="EMBL" id="JADBEB010000001">
    <property type="protein sequence ID" value="MBE1484754.1"/>
    <property type="molecule type" value="Genomic_DNA"/>
</dbReference>